<name>G5HAT2_9BACT</name>
<gene>
    <name evidence="1" type="ORF">HMPREF9450_01747</name>
</gene>
<organism evidence="1 2">
    <name type="scientific">Alistipes indistinctus YIT 12060</name>
    <dbReference type="NCBI Taxonomy" id="742725"/>
    <lineage>
        <taxon>Bacteria</taxon>
        <taxon>Pseudomonadati</taxon>
        <taxon>Bacteroidota</taxon>
        <taxon>Bacteroidia</taxon>
        <taxon>Bacteroidales</taxon>
        <taxon>Rikenellaceae</taxon>
        <taxon>Alistipes</taxon>
    </lineage>
</organism>
<accession>G5HAT2</accession>
<evidence type="ECO:0000313" key="2">
    <source>
        <dbReference type="Proteomes" id="UP000006008"/>
    </source>
</evidence>
<dbReference type="eggNOG" id="ENOG5032UWC">
    <property type="taxonomic scope" value="Bacteria"/>
</dbReference>
<evidence type="ECO:0000313" key="1">
    <source>
        <dbReference type="EMBL" id="EHB91698.1"/>
    </source>
</evidence>
<dbReference type="STRING" id="742725.HMPREF9450_01747"/>
<dbReference type="PATRIC" id="fig|742725.3.peg.1843"/>
<reference evidence="1 2" key="1">
    <citation type="submission" date="2011-08" db="EMBL/GenBank/DDBJ databases">
        <title>The Genome Sequence of Alistipes indistinctus YIT 12060.</title>
        <authorList>
            <consortium name="The Broad Institute Genome Sequencing Platform"/>
            <person name="Earl A."/>
            <person name="Ward D."/>
            <person name="Feldgarden M."/>
            <person name="Gevers D."/>
            <person name="Morotomi M."/>
            <person name="Young S.K."/>
            <person name="Zeng Q."/>
            <person name="Gargeya S."/>
            <person name="Fitzgerald M."/>
            <person name="Haas B."/>
            <person name="Abouelleil A."/>
            <person name="Alvarado L."/>
            <person name="Arachchi H.M."/>
            <person name="Berlin A."/>
            <person name="Brown A."/>
            <person name="Chapman S.B."/>
            <person name="Chen Z."/>
            <person name="Dunbar C."/>
            <person name="Freedman E."/>
            <person name="Gearin G."/>
            <person name="Gellesch M."/>
            <person name="Goldberg J."/>
            <person name="Griggs A."/>
            <person name="Gujja S."/>
            <person name="Heiman D."/>
            <person name="Howarth C."/>
            <person name="Larson L."/>
            <person name="Lui A."/>
            <person name="MacDonald P.J.P."/>
            <person name="Montmayeur A."/>
            <person name="Murphy C."/>
            <person name="Neiman D."/>
            <person name="Pearson M."/>
            <person name="Priest M."/>
            <person name="Roberts A."/>
            <person name="Saif S."/>
            <person name="Shea T."/>
            <person name="Shenoy N."/>
            <person name="Sisk P."/>
            <person name="Stolte C."/>
            <person name="Sykes S."/>
            <person name="Wortman J."/>
            <person name="Nusbaum C."/>
            <person name="Birren B."/>
        </authorList>
    </citation>
    <scope>NUCLEOTIDE SEQUENCE [LARGE SCALE GENOMIC DNA]</scope>
    <source>
        <strain evidence="1 2">YIT 12060</strain>
    </source>
</reference>
<dbReference type="HOGENOM" id="CLU_2116133_0_0_10"/>
<proteinExistence type="predicted"/>
<dbReference type="GeneID" id="92815223"/>
<protein>
    <recommendedName>
        <fullName evidence="3">GON domain-containing protein</fullName>
    </recommendedName>
</protein>
<keyword evidence="2" id="KW-1185">Reference proteome</keyword>
<dbReference type="AlphaFoldDB" id="G5HAT2"/>
<evidence type="ECO:0008006" key="3">
    <source>
        <dbReference type="Google" id="ProtNLM"/>
    </source>
</evidence>
<comment type="caution">
    <text evidence="1">The sequence shown here is derived from an EMBL/GenBank/DDBJ whole genome shotgun (WGS) entry which is preliminary data.</text>
</comment>
<dbReference type="RefSeq" id="WP_009134553.1">
    <property type="nucleotide sequence ID" value="NZ_CP102250.1"/>
</dbReference>
<dbReference type="EMBL" id="ADLD01000013">
    <property type="protein sequence ID" value="EHB91698.1"/>
    <property type="molecule type" value="Genomic_DNA"/>
</dbReference>
<dbReference type="Proteomes" id="UP000006008">
    <property type="component" value="Unassembled WGS sequence"/>
</dbReference>
<dbReference type="OrthoDB" id="1071806at2"/>
<sequence length="115" mass="13058">MPTDFTSLRPDIAACGLYCGACRKFRQGKCPGCRDNAKANWCKIRQCCTAHHYSSCADCTLIPLEACKKFNNPIAKIFALVFRSDRPACIRRIREIGYDRYASEMNLSGRQTIRK</sequence>